<sequence>MAAPEASAATGADEDAYDDAVETHGDEAEVEAEVEEEVEEIVVDGAVGAMQRSGELTRELREEAEEEDEASLEEDISREEALSTATEMIKSVANGDEALDAARLGSLLWALSNALLEDLTDRDDLRVPGNSLETFPVELVRDIMANIETLVIALTFEPEDAVTQRSGQKIPAIGSHRVAAAEILAVLLQIGCQDIDERIAKLKLPSDGQFVLVSLVRMFFKYNWSSALHATVIRLILAALVSPHEPLWAPMFEGGEESLQGSLAKSIKEALATKPISTRLGNVGSVIILANALCELEACDDVERASVRTTLQEDPAWRATVEGENNSLAKLNEEQAGGLCGPKPTKSPAFMDSGMGSNVISSQELLRMLQHISLGQ</sequence>
<evidence type="ECO:0000256" key="3">
    <source>
        <dbReference type="SAM" id="MobiDB-lite"/>
    </source>
</evidence>
<feature type="region of interest" description="Disordered" evidence="3">
    <location>
        <begin position="1"/>
        <end position="78"/>
    </location>
</feature>
<evidence type="ECO:0000313" key="5">
    <source>
        <dbReference type="EMBL" id="CAD8223449.1"/>
    </source>
</evidence>
<evidence type="ECO:0000256" key="2">
    <source>
        <dbReference type="ARBA" id="ARBA00023306"/>
    </source>
</evidence>
<dbReference type="EMBL" id="HBDX01004851">
    <property type="protein sequence ID" value="CAD8223451.1"/>
    <property type="molecule type" value="Transcribed_RNA"/>
</dbReference>
<keyword evidence="2" id="KW-0131">Cell cycle</keyword>
<organism evidence="4">
    <name type="scientific">Ostreococcus sp. 'lucimarinus'</name>
    <dbReference type="NCBI Taxonomy" id="242159"/>
    <lineage>
        <taxon>Eukaryota</taxon>
        <taxon>Viridiplantae</taxon>
        <taxon>Chlorophyta</taxon>
        <taxon>Mamiellophyceae</taxon>
        <taxon>Mamiellales</taxon>
        <taxon>Bathycoccaceae</taxon>
        <taxon>Ostreococcus</taxon>
    </lineage>
</organism>
<dbReference type="GO" id="GO:0019888">
    <property type="term" value="F:protein phosphatase regulator activity"/>
    <property type="evidence" value="ECO:0007669"/>
    <property type="project" value="TreeGrafter"/>
</dbReference>
<dbReference type="AlphaFoldDB" id="A0A6U0BRC2"/>
<dbReference type="InterPro" id="IPR007587">
    <property type="entry name" value="SAPS"/>
</dbReference>
<comment type="similarity">
    <text evidence="1">Belongs to the SAPS family.</text>
</comment>
<evidence type="ECO:0000313" key="7">
    <source>
        <dbReference type="EMBL" id="CAD8223451.1"/>
    </source>
</evidence>
<dbReference type="EMBL" id="HBDX01004850">
    <property type="protein sequence ID" value="CAD8223450.1"/>
    <property type="molecule type" value="Transcribed_RNA"/>
</dbReference>
<name>A0A6U0BRC2_9CHLO</name>
<dbReference type="EMBL" id="HBDX01004848">
    <property type="protein sequence ID" value="CAD8223448.1"/>
    <property type="molecule type" value="Transcribed_RNA"/>
</dbReference>
<protein>
    <submittedName>
        <fullName evidence="4">Uncharacterized protein</fullName>
    </submittedName>
</protein>
<evidence type="ECO:0000313" key="6">
    <source>
        <dbReference type="EMBL" id="CAD8223450.1"/>
    </source>
</evidence>
<dbReference type="PANTHER" id="PTHR12634">
    <property type="entry name" value="SIT4 YEAST -ASSOCIATING PROTEIN-RELATED"/>
    <property type="match status" value="1"/>
</dbReference>
<evidence type="ECO:0000313" key="4">
    <source>
        <dbReference type="EMBL" id="CAD8223448.1"/>
    </source>
</evidence>
<accession>A0A6U0BRC2</accession>
<dbReference type="EMBL" id="HBDX01004849">
    <property type="protein sequence ID" value="CAD8223449.1"/>
    <property type="molecule type" value="Transcribed_RNA"/>
</dbReference>
<proteinExistence type="inferred from homology"/>
<dbReference type="GO" id="GO:0019903">
    <property type="term" value="F:protein phosphatase binding"/>
    <property type="evidence" value="ECO:0007669"/>
    <property type="project" value="InterPro"/>
</dbReference>
<dbReference type="Pfam" id="PF04499">
    <property type="entry name" value="SAPS"/>
    <property type="match status" value="1"/>
</dbReference>
<reference evidence="4" key="1">
    <citation type="submission" date="2021-01" db="EMBL/GenBank/DDBJ databases">
        <authorList>
            <person name="Corre E."/>
            <person name="Pelletier E."/>
            <person name="Niang G."/>
            <person name="Scheremetjew M."/>
            <person name="Finn R."/>
            <person name="Kale V."/>
            <person name="Holt S."/>
            <person name="Cochrane G."/>
            <person name="Meng A."/>
            <person name="Brown T."/>
            <person name="Cohen L."/>
        </authorList>
    </citation>
    <scope>NUCLEOTIDE SEQUENCE</scope>
    <source>
        <strain evidence="4">Clade-A-BCC118000</strain>
    </source>
</reference>
<gene>
    <name evidence="4" type="ORF">OLUC0939_LOCUS4172</name>
    <name evidence="5" type="ORF">OLUC0939_LOCUS4173</name>
    <name evidence="6" type="ORF">OLUC0939_LOCUS4174</name>
    <name evidence="7" type="ORF">OLUC0939_LOCUS4175</name>
</gene>
<feature type="compositionally biased region" description="Acidic residues" evidence="3">
    <location>
        <begin position="28"/>
        <end position="42"/>
    </location>
</feature>
<evidence type="ECO:0000256" key="1">
    <source>
        <dbReference type="ARBA" id="ARBA00006180"/>
    </source>
</evidence>
<feature type="compositionally biased region" description="Acidic residues" evidence="3">
    <location>
        <begin position="62"/>
        <end position="77"/>
    </location>
</feature>
<dbReference type="PANTHER" id="PTHR12634:SF8">
    <property type="entry name" value="FIERY MOUNTAIN, ISOFORM D"/>
    <property type="match status" value="1"/>
</dbReference>